<evidence type="ECO:0000313" key="2">
    <source>
        <dbReference type="EMBL" id="GMI88345.1"/>
    </source>
</evidence>
<dbReference type="AlphaFoldDB" id="A0A9W7I6B1"/>
<proteinExistence type="predicted"/>
<organism evidence="2 3">
    <name type="scientific">Hibiscus trionum</name>
    <name type="common">Flower of an hour</name>
    <dbReference type="NCBI Taxonomy" id="183268"/>
    <lineage>
        <taxon>Eukaryota</taxon>
        <taxon>Viridiplantae</taxon>
        <taxon>Streptophyta</taxon>
        <taxon>Embryophyta</taxon>
        <taxon>Tracheophyta</taxon>
        <taxon>Spermatophyta</taxon>
        <taxon>Magnoliopsida</taxon>
        <taxon>eudicotyledons</taxon>
        <taxon>Gunneridae</taxon>
        <taxon>Pentapetalae</taxon>
        <taxon>rosids</taxon>
        <taxon>malvids</taxon>
        <taxon>Malvales</taxon>
        <taxon>Malvaceae</taxon>
        <taxon>Malvoideae</taxon>
        <taxon>Hibiscus</taxon>
    </lineage>
</organism>
<dbReference type="PANTHER" id="PTHR31286">
    <property type="entry name" value="GLYCINE-RICH CELL WALL STRUCTURAL PROTEIN 1.8-LIKE"/>
    <property type="match status" value="1"/>
</dbReference>
<evidence type="ECO:0000313" key="3">
    <source>
        <dbReference type="Proteomes" id="UP001165190"/>
    </source>
</evidence>
<dbReference type="InterPro" id="IPR040256">
    <property type="entry name" value="At4g02000-like"/>
</dbReference>
<accession>A0A9W7I6B1</accession>
<dbReference type="PANTHER" id="PTHR31286:SF165">
    <property type="entry name" value="DUF4283 DOMAIN-CONTAINING PROTEIN"/>
    <property type="match status" value="1"/>
</dbReference>
<evidence type="ECO:0000256" key="1">
    <source>
        <dbReference type="SAM" id="MobiDB-lite"/>
    </source>
</evidence>
<evidence type="ECO:0008006" key="4">
    <source>
        <dbReference type="Google" id="ProtNLM"/>
    </source>
</evidence>
<dbReference type="OrthoDB" id="997591at2759"/>
<dbReference type="EMBL" id="BSYR01000022">
    <property type="protein sequence ID" value="GMI88345.1"/>
    <property type="molecule type" value="Genomic_DNA"/>
</dbReference>
<sequence length="246" mass="26187">MDSAPVWVKLWHVPLELYSQQGLGYVASAVGKPLYSDQATAMQQQLEFTKVCVEVQAKEEVPSSVMIDLGNANFVNVAVEVVWSPPKCKLCAVFGHSDEKCRRHVTEKLIDPLDDSEVSVESGAAEVVPAKDGVEVTGDMETMAGCGECSTPSLGENLANKEVVQSANSFELASLEKGGNTVEDDGLIGGVLRKERVAAAGVAELMQQLKPKVKEPQKQGKGHGGGTKGNGKKGGDFSPDDFHLEC</sequence>
<reference evidence="2" key="1">
    <citation type="submission" date="2023-05" db="EMBL/GenBank/DDBJ databases">
        <title>Genome and transcriptome analyses reveal genes involved in the formation of fine ridges on petal epidermal cells in Hibiscus trionum.</title>
        <authorList>
            <person name="Koshimizu S."/>
            <person name="Masuda S."/>
            <person name="Ishii T."/>
            <person name="Shirasu K."/>
            <person name="Hoshino A."/>
            <person name="Arita M."/>
        </authorList>
    </citation>
    <scope>NUCLEOTIDE SEQUENCE</scope>
    <source>
        <strain evidence="2">Hamamatsu line</strain>
    </source>
</reference>
<protein>
    <recommendedName>
        <fullName evidence="4">DUF4283 domain-containing protein</fullName>
    </recommendedName>
</protein>
<feature type="region of interest" description="Disordered" evidence="1">
    <location>
        <begin position="208"/>
        <end position="246"/>
    </location>
</feature>
<comment type="caution">
    <text evidence="2">The sequence shown here is derived from an EMBL/GenBank/DDBJ whole genome shotgun (WGS) entry which is preliminary data.</text>
</comment>
<keyword evidence="3" id="KW-1185">Reference proteome</keyword>
<dbReference type="Proteomes" id="UP001165190">
    <property type="component" value="Unassembled WGS sequence"/>
</dbReference>
<gene>
    <name evidence="2" type="ORF">HRI_002503800</name>
</gene>
<name>A0A9W7I6B1_HIBTR</name>